<name>A0A832G6M0_9BACT</name>
<accession>A0A832G6M0</accession>
<sequence length="214" mass="25753">MKPDEVYDMLKKFLGYGNPYSKYWFIGMEENWGISCCSDITQAIKEKDIEYYSKEVQSLTDNEEICSQFTNRANMGNTFESGIKRILEKIEKKKIDKILPDDMFFATNIRFMPVRDDKKIKEFFHKYKEDEKDRRKSLFEKWRSNQHNERITFCLSKTYKENFKELFNNEIEFIINKDKRIGAAEYNGKKIYLLDHPSAFGYFNKCINELENIF</sequence>
<reference evidence="1" key="1">
    <citation type="journal article" date="2020" name="mSystems">
        <title>Genome- and Community-Level Interaction Insights into Carbon Utilization and Element Cycling Functions of Hydrothermarchaeota in Hydrothermal Sediment.</title>
        <authorList>
            <person name="Zhou Z."/>
            <person name="Liu Y."/>
            <person name="Xu W."/>
            <person name="Pan J."/>
            <person name="Luo Z.H."/>
            <person name="Li M."/>
        </authorList>
    </citation>
    <scope>NUCLEOTIDE SEQUENCE [LARGE SCALE GENOMIC DNA]</scope>
    <source>
        <strain evidence="1">SpSt-500</strain>
    </source>
</reference>
<dbReference type="AlphaFoldDB" id="A0A832G6M0"/>
<comment type="caution">
    <text evidence="1">The sequence shown here is derived from an EMBL/GenBank/DDBJ whole genome shotgun (WGS) entry which is preliminary data.</text>
</comment>
<dbReference type="EMBL" id="DSVI01000006">
    <property type="protein sequence ID" value="HGT47395.1"/>
    <property type="molecule type" value="Genomic_DNA"/>
</dbReference>
<protein>
    <submittedName>
        <fullName evidence="1">Uncharacterized protein</fullName>
    </submittedName>
</protein>
<evidence type="ECO:0000313" key="1">
    <source>
        <dbReference type="EMBL" id="HGT47395.1"/>
    </source>
</evidence>
<gene>
    <name evidence="1" type="ORF">ENS56_05135</name>
</gene>
<organism evidence="1">
    <name type="scientific">Ignavibacterium album</name>
    <dbReference type="NCBI Taxonomy" id="591197"/>
    <lineage>
        <taxon>Bacteria</taxon>
        <taxon>Pseudomonadati</taxon>
        <taxon>Ignavibacteriota</taxon>
        <taxon>Ignavibacteria</taxon>
        <taxon>Ignavibacteriales</taxon>
        <taxon>Ignavibacteriaceae</taxon>
        <taxon>Ignavibacterium</taxon>
    </lineage>
</organism>
<proteinExistence type="predicted"/>